<feature type="domain" description="WRKY" evidence="7">
    <location>
        <begin position="524"/>
        <end position="589"/>
    </location>
</feature>
<feature type="compositionally biased region" description="Acidic residues" evidence="6">
    <location>
        <begin position="305"/>
        <end position="317"/>
    </location>
</feature>
<evidence type="ECO:0000256" key="5">
    <source>
        <dbReference type="ARBA" id="ARBA00023242"/>
    </source>
</evidence>
<sequence>MAGFNDHVASGDWIPPSPIPSPSSRALISSLLADDFGWSSHLEETNESRNLVVEPQEHVTWCNSDGAQTSAMTDQTVNVSAPSEQNTSSRGGLMERMVARTGFNVPRLNTDGLRPPFVSQNQEVKSPYLSIAAGLSPSILLYSPVLLYNSLPVIPELKYGRVLFYFSFNAVGVPKVPSEVYPSPTTGLLPCASGNESRSVMLTTEAADKRNETALGTNSSSSLSFNPIMETGGVNEFSQIEGSVHPNNSLQLHSMAATQNEQICHETTDFPMFTEEDVRGSDKNPEIRTFNAVGGSTEHSPSLEEQQDEDTDGDSSVEDGYNWIKYGENQAKGSEYPRSFYKCTHPNCLVKKEIARYHKGHVTEIIYNGAHNHPKPLPNQISALGSSSSFGDMQLDNVDPTGTGANSELALETIQQGPTAGGLEWKNDNLEATSLADLHSEYCRGAATLHSNDAQVGSADATDISSTFTTDGDDHGARGSASLDCDDGGDESESKIRKIEPDATDTRSVSRSIRQPRIVVQTISEVDVLDDGYRWRKYGQKVVKGNPNPRSYYKCTNPGCNVRKHVERAPLDQRSVITTYDGKHNHDVPAERSSSQVSSGASNSRSNPITTNAQDQVGRPEPKQLQKTSKRYGKAPSFGPTSGSNSFETNQQQGLTDLSMTGFNSDQHQFSVPSHPYTGWLQPVNDAGFVLPEGEPMPDPNMNYSNASSTYQQTMNGLPPGPQM</sequence>
<feature type="region of interest" description="Disordered" evidence="6">
    <location>
        <begin position="465"/>
        <end position="511"/>
    </location>
</feature>
<dbReference type="Gene3D" id="2.20.25.80">
    <property type="entry name" value="WRKY domain"/>
    <property type="match status" value="2"/>
</dbReference>
<feature type="compositionally biased region" description="Basic and acidic residues" evidence="6">
    <location>
        <begin position="492"/>
        <end position="505"/>
    </location>
</feature>
<keyword evidence="4" id="KW-0804">Transcription</keyword>
<evidence type="ECO:0000256" key="6">
    <source>
        <dbReference type="SAM" id="MobiDB-lite"/>
    </source>
</evidence>
<evidence type="ECO:0000256" key="4">
    <source>
        <dbReference type="ARBA" id="ARBA00023163"/>
    </source>
</evidence>
<feature type="domain" description="WRKY" evidence="7">
    <location>
        <begin position="312"/>
        <end position="376"/>
    </location>
</feature>
<feature type="region of interest" description="Disordered" evidence="6">
    <location>
        <begin position="277"/>
        <end position="318"/>
    </location>
</feature>
<name>A0AAF0UP47_SOLVR</name>
<dbReference type="GO" id="GO:0003700">
    <property type="term" value="F:DNA-binding transcription factor activity"/>
    <property type="evidence" value="ECO:0007669"/>
    <property type="project" value="InterPro"/>
</dbReference>
<evidence type="ECO:0000256" key="3">
    <source>
        <dbReference type="ARBA" id="ARBA00023125"/>
    </source>
</evidence>
<evidence type="ECO:0000313" key="9">
    <source>
        <dbReference type="Proteomes" id="UP001234989"/>
    </source>
</evidence>
<keyword evidence="3" id="KW-0238">DNA-binding</keyword>
<feature type="compositionally biased region" description="Basic and acidic residues" evidence="6">
    <location>
        <begin position="581"/>
        <end position="590"/>
    </location>
</feature>
<reference evidence="8" key="1">
    <citation type="submission" date="2023-08" db="EMBL/GenBank/DDBJ databases">
        <title>A de novo genome assembly of Solanum verrucosum Schlechtendal, a Mexican diploid species geographically isolated from the other diploid A-genome species in potato relatives.</title>
        <authorList>
            <person name="Hosaka K."/>
        </authorList>
    </citation>
    <scope>NUCLEOTIDE SEQUENCE</scope>
    <source>
        <tissue evidence="8">Young leaves</tissue>
    </source>
</reference>
<evidence type="ECO:0000313" key="8">
    <source>
        <dbReference type="EMBL" id="WMV48704.1"/>
    </source>
</evidence>
<dbReference type="PROSITE" id="PS50811">
    <property type="entry name" value="WRKY"/>
    <property type="match status" value="2"/>
</dbReference>
<dbReference type="InterPro" id="IPR003657">
    <property type="entry name" value="WRKY_dom"/>
</dbReference>
<organism evidence="8 9">
    <name type="scientific">Solanum verrucosum</name>
    <dbReference type="NCBI Taxonomy" id="315347"/>
    <lineage>
        <taxon>Eukaryota</taxon>
        <taxon>Viridiplantae</taxon>
        <taxon>Streptophyta</taxon>
        <taxon>Embryophyta</taxon>
        <taxon>Tracheophyta</taxon>
        <taxon>Spermatophyta</taxon>
        <taxon>Magnoliopsida</taxon>
        <taxon>eudicotyledons</taxon>
        <taxon>Gunneridae</taxon>
        <taxon>Pentapetalae</taxon>
        <taxon>asterids</taxon>
        <taxon>lamiids</taxon>
        <taxon>Solanales</taxon>
        <taxon>Solanaceae</taxon>
        <taxon>Solanoideae</taxon>
        <taxon>Solaneae</taxon>
        <taxon>Solanum</taxon>
    </lineage>
</organism>
<feature type="compositionally biased region" description="Basic and acidic residues" evidence="6">
    <location>
        <begin position="277"/>
        <end position="286"/>
    </location>
</feature>
<dbReference type="Pfam" id="PF03106">
    <property type="entry name" value="WRKY"/>
    <property type="match status" value="2"/>
</dbReference>
<feature type="compositionally biased region" description="Polar residues" evidence="6">
    <location>
        <begin position="702"/>
        <end position="716"/>
    </location>
</feature>
<keyword evidence="9" id="KW-1185">Reference proteome</keyword>
<dbReference type="SUPFAM" id="SSF118290">
    <property type="entry name" value="WRKY DNA-binding domain"/>
    <property type="match status" value="2"/>
</dbReference>
<feature type="compositionally biased region" description="Polar residues" evidence="6">
    <location>
        <begin position="639"/>
        <end position="650"/>
    </location>
</feature>
<feature type="compositionally biased region" description="Low complexity" evidence="6">
    <location>
        <begin position="593"/>
        <end position="606"/>
    </location>
</feature>
<dbReference type="Proteomes" id="UP001234989">
    <property type="component" value="Chromosome 10"/>
</dbReference>
<comment type="subcellular location">
    <subcellularLocation>
        <location evidence="1">Nucleus</location>
    </subcellularLocation>
</comment>
<evidence type="ECO:0000259" key="7">
    <source>
        <dbReference type="PROSITE" id="PS50811"/>
    </source>
</evidence>
<keyword evidence="2" id="KW-0805">Transcription regulation</keyword>
<dbReference type="PANTHER" id="PTHR31221:SF202">
    <property type="entry name" value="WRKY DOMAIN-CONTAINING PROTEIN"/>
    <property type="match status" value="1"/>
</dbReference>
<dbReference type="GO" id="GO:0005634">
    <property type="term" value="C:nucleus"/>
    <property type="evidence" value="ECO:0007669"/>
    <property type="project" value="UniProtKB-SubCell"/>
</dbReference>
<dbReference type="InterPro" id="IPR036576">
    <property type="entry name" value="WRKY_dom_sf"/>
</dbReference>
<dbReference type="PANTHER" id="PTHR31221">
    <property type="entry name" value="WRKY TRANSCRIPTION FACTOR PROTEIN 1-RELATED"/>
    <property type="match status" value="1"/>
</dbReference>
<evidence type="ECO:0000256" key="1">
    <source>
        <dbReference type="ARBA" id="ARBA00004123"/>
    </source>
</evidence>
<keyword evidence="5" id="KW-0539">Nucleus</keyword>
<feature type="region of interest" description="Disordered" evidence="6">
    <location>
        <begin position="690"/>
        <end position="724"/>
    </location>
</feature>
<evidence type="ECO:0000256" key="2">
    <source>
        <dbReference type="ARBA" id="ARBA00023015"/>
    </source>
</evidence>
<proteinExistence type="predicted"/>
<protein>
    <recommendedName>
        <fullName evidence="7">WRKY domain-containing protein</fullName>
    </recommendedName>
</protein>
<feature type="region of interest" description="Disordered" evidence="6">
    <location>
        <begin position="571"/>
        <end position="650"/>
    </location>
</feature>
<dbReference type="InterPro" id="IPR044810">
    <property type="entry name" value="WRKY_plant"/>
</dbReference>
<dbReference type="SMART" id="SM00774">
    <property type="entry name" value="WRKY"/>
    <property type="match status" value="2"/>
</dbReference>
<accession>A0AAF0UP47</accession>
<dbReference type="AlphaFoldDB" id="A0AAF0UP47"/>
<dbReference type="GO" id="GO:0043565">
    <property type="term" value="F:sequence-specific DNA binding"/>
    <property type="evidence" value="ECO:0007669"/>
    <property type="project" value="InterPro"/>
</dbReference>
<dbReference type="EMBL" id="CP133621">
    <property type="protein sequence ID" value="WMV48704.1"/>
    <property type="molecule type" value="Genomic_DNA"/>
</dbReference>
<gene>
    <name evidence="8" type="ORF">MTR67_042089</name>
</gene>
<dbReference type="FunFam" id="2.20.25.80:FF:000003">
    <property type="entry name" value="WRKY transcription factor 57"/>
    <property type="match status" value="1"/>
</dbReference>